<organism evidence="9 12">
    <name type="scientific">Clostridium pasteurianum DSM 525 = ATCC 6013</name>
    <dbReference type="NCBI Taxonomy" id="1262449"/>
    <lineage>
        <taxon>Bacteria</taxon>
        <taxon>Bacillati</taxon>
        <taxon>Bacillota</taxon>
        <taxon>Clostridia</taxon>
        <taxon>Eubacteriales</taxon>
        <taxon>Clostridiaceae</taxon>
        <taxon>Clostridium</taxon>
    </lineage>
</organism>
<reference evidence="10" key="2">
    <citation type="submission" date="2015-10" db="EMBL/GenBank/DDBJ databases">
        <title>Improved Draft Genome Sequence of Clostridium pasteurianum Strain ATCC 6013 (DSM 525) Using a Hybrid Next-Generation Sequencing Approach.</title>
        <authorList>
            <person name="Pyne M.E."/>
            <person name="Utturkar S.M."/>
            <person name="Brown S.D."/>
            <person name="Moo-Young M."/>
            <person name="Chung D.A."/>
            <person name="Chou P.C."/>
        </authorList>
    </citation>
    <scope>NUCLEOTIDE SEQUENCE</scope>
    <source>
        <strain evidence="10">ATCC 6013</strain>
    </source>
</reference>
<evidence type="ECO:0000256" key="1">
    <source>
        <dbReference type="ARBA" id="ARBA00004651"/>
    </source>
</evidence>
<dbReference type="GeneID" id="93074874"/>
<evidence type="ECO:0000256" key="3">
    <source>
        <dbReference type="ARBA" id="ARBA00022475"/>
    </source>
</evidence>
<evidence type="ECO:0000256" key="5">
    <source>
        <dbReference type="ARBA" id="ARBA00022989"/>
    </source>
</evidence>
<dbReference type="eggNOG" id="COG2814">
    <property type="taxonomic scope" value="Bacteria"/>
</dbReference>
<dbReference type="PROSITE" id="PS50850">
    <property type="entry name" value="MFS"/>
    <property type="match status" value="1"/>
</dbReference>
<evidence type="ECO:0000256" key="2">
    <source>
        <dbReference type="ARBA" id="ARBA00022448"/>
    </source>
</evidence>
<evidence type="ECO:0000313" key="12">
    <source>
        <dbReference type="Proteomes" id="UP000030905"/>
    </source>
</evidence>
<evidence type="ECO:0000256" key="7">
    <source>
        <dbReference type="SAM" id="Phobius"/>
    </source>
</evidence>
<dbReference type="SUPFAM" id="SSF103473">
    <property type="entry name" value="MFS general substrate transporter"/>
    <property type="match status" value="1"/>
</dbReference>
<keyword evidence="2" id="KW-0813">Transport</keyword>
<evidence type="ECO:0000256" key="6">
    <source>
        <dbReference type="ARBA" id="ARBA00023136"/>
    </source>
</evidence>
<gene>
    <name evidence="9" type="primary">sotB</name>
    <name evidence="9" type="ORF">CLPA_c27500</name>
    <name evidence="10" type="ORF">CP6013_00434</name>
</gene>
<feature type="domain" description="Major facilitator superfamily (MFS) profile" evidence="8">
    <location>
        <begin position="25"/>
        <end position="397"/>
    </location>
</feature>
<dbReference type="EMBL" id="CP009268">
    <property type="protein sequence ID" value="AJA52805.1"/>
    <property type="molecule type" value="Genomic_DNA"/>
</dbReference>
<dbReference type="InterPro" id="IPR020846">
    <property type="entry name" value="MFS_dom"/>
</dbReference>
<dbReference type="InterPro" id="IPR036259">
    <property type="entry name" value="MFS_trans_sf"/>
</dbReference>
<dbReference type="GO" id="GO:0022857">
    <property type="term" value="F:transmembrane transporter activity"/>
    <property type="evidence" value="ECO:0007669"/>
    <property type="project" value="InterPro"/>
</dbReference>
<evidence type="ECO:0000313" key="9">
    <source>
        <dbReference type="EMBL" id="AJA52805.1"/>
    </source>
</evidence>
<dbReference type="KEGG" id="cpat:CLPA_c27500"/>
<dbReference type="PATRIC" id="fig|1262449.3.peg.1195"/>
<dbReference type="GO" id="GO:0005886">
    <property type="term" value="C:plasma membrane"/>
    <property type="evidence" value="ECO:0007669"/>
    <property type="project" value="UniProtKB-SubCell"/>
</dbReference>
<protein>
    <submittedName>
        <fullName evidence="10">Major facilitator superfamily MFS_1</fullName>
    </submittedName>
    <submittedName>
        <fullName evidence="9">Putative sugar efflux transporter</fullName>
    </submittedName>
</protein>
<feature type="transmembrane region" description="Helical" evidence="7">
    <location>
        <begin position="308"/>
        <end position="328"/>
    </location>
</feature>
<dbReference type="PANTHER" id="PTHR43124">
    <property type="entry name" value="PURINE EFFLUX PUMP PBUE"/>
    <property type="match status" value="1"/>
</dbReference>
<feature type="transmembrane region" description="Helical" evidence="7">
    <location>
        <begin position="258"/>
        <end position="277"/>
    </location>
</feature>
<keyword evidence="5 7" id="KW-1133">Transmembrane helix</keyword>
<sequence>MSSNIKDSINTNRFNNISNDFPILGLLALTMTGFTAIMTETLPAGLLPQMGKSLEVSESLVGQLVTLYAIGSLIAAIPLITMTRSWRRRQLLLISTCGLLIFNTITALSSNYTLTLIARFFAGVSAGVLWGMIPGYARRMVSDNLKGRSLAIAMMGVPIALAFGVPVGTFLGNIIGWRYIFGFMVILNLILVIWIILKVPDYQGQSDKSSVSVLSIFKTPGVYSILFVIMTWILSHNIIYTYIHPFLKSLGMGNHIDLALFIFGISAIVSIWIVGLFIDRWLRLLVLISIFVFLLDSIIFGMSINNLIATYVCTAIWGLTFGGSSTLLSTSLANTVPDEGVDIAMSISTTVWNLAIAGGGLVGGILLKSFGATSFPKVLFILLIIAFLIAYMAKKHGFTK</sequence>
<keyword evidence="3" id="KW-1003">Cell membrane</keyword>
<dbReference type="EMBL" id="JPGY02000001">
    <property type="protein sequence ID" value="KRU11187.1"/>
    <property type="molecule type" value="Genomic_DNA"/>
</dbReference>
<dbReference type="CDD" id="cd17324">
    <property type="entry name" value="MFS_NepI_like"/>
    <property type="match status" value="1"/>
</dbReference>
<feature type="transmembrane region" description="Helical" evidence="7">
    <location>
        <begin position="374"/>
        <end position="393"/>
    </location>
</feature>
<dbReference type="Gene3D" id="1.20.1250.20">
    <property type="entry name" value="MFS general substrate transporter like domains"/>
    <property type="match status" value="1"/>
</dbReference>
<evidence type="ECO:0000313" key="10">
    <source>
        <dbReference type="EMBL" id="KRU11187.1"/>
    </source>
</evidence>
<feature type="transmembrane region" description="Helical" evidence="7">
    <location>
        <begin position="284"/>
        <end position="302"/>
    </location>
</feature>
<reference evidence="9 12" key="1">
    <citation type="journal article" date="2015" name="Genome Announc.">
        <title>Complete Genome Sequence of the Nitrogen-Fixing and Solvent-Producing Clostridium pasteurianum DSM 525.</title>
        <authorList>
            <person name="Poehlein A."/>
            <person name="Grosse-Honebrink A."/>
            <person name="Zhang Y."/>
            <person name="Minton N.P."/>
            <person name="Daniel R."/>
        </authorList>
    </citation>
    <scope>NUCLEOTIDE SEQUENCE [LARGE SCALE GENOMIC DNA]</scope>
    <source>
        <strain evidence="9">DSM 525</strain>
        <strain evidence="12">DSM 525 / ATCC 6013</strain>
    </source>
</reference>
<feature type="transmembrane region" description="Helical" evidence="7">
    <location>
        <begin position="21"/>
        <end position="39"/>
    </location>
</feature>
<dbReference type="RefSeq" id="WP_003442778.1">
    <property type="nucleotide sequence ID" value="NZ_ANZB01000003.1"/>
</dbReference>
<proteinExistence type="predicted"/>
<accession>A0A0H3J6J8</accession>
<feature type="transmembrane region" description="Helical" evidence="7">
    <location>
        <begin position="59"/>
        <end position="79"/>
    </location>
</feature>
<feature type="transmembrane region" description="Helical" evidence="7">
    <location>
        <begin position="149"/>
        <end position="171"/>
    </location>
</feature>
<evidence type="ECO:0000313" key="11">
    <source>
        <dbReference type="Proteomes" id="UP000028042"/>
    </source>
</evidence>
<dbReference type="AlphaFoldDB" id="A0A0H3J6J8"/>
<evidence type="ECO:0000256" key="4">
    <source>
        <dbReference type="ARBA" id="ARBA00022692"/>
    </source>
</evidence>
<feature type="transmembrane region" description="Helical" evidence="7">
    <location>
        <begin position="116"/>
        <end position="137"/>
    </location>
</feature>
<keyword evidence="6 7" id="KW-0472">Membrane</keyword>
<feature type="transmembrane region" description="Helical" evidence="7">
    <location>
        <begin position="91"/>
        <end position="110"/>
    </location>
</feature>
<feature type="transmembrane region" description="Helical" evidence="7">
    <location>
        <begin position="340"/>
        <end position="362"/>
    </location>
</feature>
<dbReference type="InterPro" id="IPR011701">
    <property type="entry name" value="MFS"/>
</dbReference>
<dbReference type="Proteomes" id="UP000030905">
    <property type="component" value="Chromosome"/>
</dbReference>
<name>A0A0H3J6J8_CLOPA</name>
<feature type="transmembrane region" description="Helical" evidence="7">
    <location>
        <begin position="221"/>
        <end position="243"/>
    </location>
</feature>
<keyword evidence="12" id="KW-1185">Reference proteome</keyword>
<dbReference type="KEGG" id="cpae:CPAST_c27500"/>
<feature type="transmembrane region" description="Helical" evidence="7">
    <location>
        <begin position="177"/>
        <end position="200"/>
    </location>
</feature>
<keyword evidence="4 7" id="KW-0812">Transmembrane</keyword>
<dbReference type="Pfam" id="PF07690">
    <property type="entry name" value="MFS_1"/>
    <property type="match status" value="1"/>
</dbReference>
<reference evidence="10 11" key="3">
    <citation type="journal article" name="Genome Announc.">
        <title>Improved Draft Genome Sequence of Clostridium pasteurianum Strain ATCC 6013 (DSM 525) Using a Hybrid Next-Generation Sequencing Approach.</title>
        <authorList>
            <person name="Pyne M.E."/>
            <person name="Utturkar S."/>
            <person name="Brown S.D."/>
            <person name="Moo-Young M."/>
            <person name="Chung D.A."/>
            <person name="Chou C.P."/>
        </authorList>
    </citation>
    <scope>NUCLEOTIDE SEQUENCE [LARGE SCALE GENOMIC DNA]</scope>
    <source>
        <strain evidence="10 11">ATCC 6013</strain>
    </source>
</reference>
<dbReference type="InterPro" id="IPR050189">
    <property type="entry name" value="MFS_Efflux_Transporters"/>
</dbReference>
<dbReference type="PANTHER" id="PTHR43124:SF3">
    <property type="entry name" value="CHLORAMPHENICOL EFFLUX PUMP RV0191"/>
    <property type="match status" value="1"/>
</dbReference>
<comment type="subcellular location">
    <subcellularLocation>
        <location evidence="1">Cell membrane</location>
        <topology evidence="1">Multi-pass membrane protein</topology>
    </subcellularLocation>
</comment>
<dbReference type="Proteomes" id="UP000028042">
    <property type="component" value="Unassembled WGS sequence"/>
</dbReference>
<evidence type="ECO:0000259" key="8">
    <source>
        <dbReference type="PROSITE" id="PS50850"/>
    </source>
</evidence>